<keyword evidence="12" id="KW-0902">Two-component regulatory system</keyword>
<evidence type="ECO:0000256" key="13">
    <source>
        <dbReference type="ARBA" id="ARBA00023136"/>
    </source>
</evidence>
<dbReference type="Pfam" id="PF00989">
    <property type="entry name" value="PAS"/>
    <property type="match status" value="1"/>
</dbReference>
<evidence type="ECO:0000259" key="24">
    <source>
        <dbReference type="PROSITE" id="PS50110"/>
    </source>
</evidence>
<evidence type="ECO:0000256" key="18">
    <source>
        <dbReference type="PROSITE-ProRule" id="PRU00110"/>
    </source>
</evidence>
<dbReference type="SUPFAM" id="SSF55874">
    <property type="entry name" value="ATPase domain of HSP90 chaperone/DNA topoisomerase II/histidine kinase"/>
    <property type="match status" value="1"/>
</dbReference>
<dbReference type="PROSITE" id="PS50109">
    <property type="entry name" value="HIS_KIN"/>
    <property type="match status" value="1"/>
</dbReference>
<dbReference type="InterPro" id="IPR033479">
    <property type="entry name" value="dCache_1"/>
</dbReference>
<keyword evidence="13 22" id="KW-0472">Membrane</keyword>
<dbReference type="PRINTS" id="PR00344">
    <property type="entry name" value="BCTRLSENSOR"/>
</dbReference>
<dbReference type="InterPro" id="IPR003661">
    <property type="entry name" value="HisK_dim/P_dom"/>
</dbReference>
<protein>
    <recommendedName>
        <fullName evidence="16">Sensory/regulatory protein RpfC</fullName>
        <ecNumber evidence="3">2.7.13.3</ecNumber>
    </recommendedName>
    <alternativeName>
        <fullName evidence="17">Virulence sensor protein BvgS</fullName>
    </alternativeName>
</protein>
<dbReference type="Pfam" id="PF00672">
    <property type="entry name" value="HAMP"/>
    <property type="match status" value="1"/>
</dbReference>
<evidence type="ECO:0000256" key="21">
    <source>
        <dbReference type="SAM" id="MobiDB-lite"/>
    </source>
</evidence>
<dbReference type="EC" id="2.7.13.3" evidence="3"/>
<evidence type="ECO:0000256" key="5">
    <source>
        <dbReference type="ARBA" id="ARBA00022553"/>
    </source>
</evidence>
<feature type="domain" description="Histidine kinase" evidence="23">
    <location>
        <begin position="573"/>
        <end position="798"/>
    </location>
</feature>
<dbReference type="InterPro" id="IPR005467">
    <property type="entry name" value="His_kinase_dom"/>
</dbReference>
<keyword evidence="6" id="KW-0808">Transferase</keyword>
<dbReference type="InterPro" id="IPR000014">
    <property type="entry name" value="PAS"/>
</dbReference>
<dbReference type="SMART" id="SM00091">
    <property type="entry name" value="PAS"/>
    <property type="match status" value="1"/>
</dbReference>
<evidence type="ECO:0000259" key="23">
    <source>
        <dbReference type="PROSITE" id="PS50109"/>
    </source>
</evidence>
<dbReference type="GO" id="GO:0006355">
    <property type="term" value="P:regulation of DNA-templated transcription"/>
    <property type="evidence" value="ECO:0007669"/>
    <property type="project" value="InterPro"/>
</dbReference>
<comment type="subcellular location">
    <subcellularLocation>
        <location evidence="2">Cell membrane</location>
        <topology evidence="2">Multi-pass membrane protein</topology>
    </subcellularLocation>
</comment>
<dbReference type="SUPFAM" id="SSF47384">
    <property type="entry name" value="Homodimeric domain of signal transducing histidine kinase"/>
    <property type="match status" value="1"/>
</dbReference>
<evidence type="ECO:0000256" key="7">
    <source>
        <dbReference type="ARBA" id="ARBA00022692"/>
    </source>
</evidence>
<dbReference type="InterPro" id="IPR003594">
    <property type="entry name" value="HATPase_dom"/>
</dbReference>
<evidence type="ECO:0000256" key="2">
    <source>
        <dbReference type="ARBA" id="ARBA00004651"/>
    </source>
</evidence>
<evidence type="ECO:0000313" key="31">
    <source>
        <dbReference type="Proteomes" id="UP000324176"/>
    </source>
</evidence>
<evidence type="ECO:0000256" key="6">
    <source>
        <dbReference type="ARBA" id="ARBA00022679"/>
    </source>
</evidence>
<dbReference type="SUPFAM" id="SSF158472">
    <property type="entry name" value="HAMP domain-like"/>
    <property type="match status" value="1"/>
</dbReference>
<dbReference type="PROSITE" id="PS50885">
    <property type="entry name" value="HAMP"/>
    <property type="match status" value="1"/>
</dbReference>
<dbReference type="CDD" id="cd17546">
    <property type="entry name" value="REC_hyHK_CKI1_RcsC-like"/>
    <property type="match status" value="1"/>
</dbReference>
<dbReference type="AlphaFoldDB" id="A0A0F7KE12"/>
<name>A0A0F7KE12_9PROT</name>
<dbReference type="PANTHER" id="PTHR45339">
    <property type="entry name" value="HYBRID SIGNAL TRANSDUCTION HISTIDINE KINASE J"/>
    <property type="match status" value="1"/>
</dbReference>
<feature type="modified residue" description="Phosphohistidine" evidence="18">
    <location>
        <position position="1167"/>
    </location>
</feature>
<dbReference type="SUPFAM" id="SSF52172">
    <property type="entry name" value="CheY-like"/>
    <property type="match status" value="1"/>
</dbReference>
<gene>
    <name evidence="28" type="ORF">AAW31_03275</name>
    <name evidence="29" type="ORF">BCL69_100397</name>
</gene>
<comment type="function">
    <text evidence="14">Member of the two-component regulatory system BvgS/BvgA. Phosphorylates BvgA via a four-step phosphorelay in response to environmental signals.</text>
</comment>
<dbReference type="SMART" id="SM00388">
    <property type="entry name" value="HisKA"/>
    <property type="match status" value="1"/>
</dbReference>
<organism evidence="28 30">
    <name type="scientific">Nitrosomonas communis</name>
    <dbReference type="NCBI Taxonomy" id="44574"/>
    <lineage>
        <taxon>Bacteria</taxon>
        <taxon>Pseudomonadati</taxon>
        <taxon>Pseudomonadota</taxon>
        <taxon>Betaproteobacteria</taxon>
        <taxon>Nitrosomonadales</taxon>
        <taxon>Nitrosomonadaceae</taxon>
        <taxon>Nitrosomonas</taxon>
    </lineage>
</organism>
<dbReference type="Gene3D" id="3.40.50.2300">
    <property type="match status" value="1"/>
</dbReference>
<evidence type="ECO:0000256" key="17">
    <source>
        <dbReference type="ARBA" id="ARBA00070152"/>
    </source>
</evidence>
<dbReference type="Proteomes" id="UP000034156">
    <property type="component" value="Chromosome"/>
</dbReference>
<feature type="coiled-coil region" evidence="20">
    <location>
        <begin position="386"/>
        <end position="427"/>
    </location>
</feature>
<dbReference type="SMART" id="SM00448">
    <property type="entry name" value="REC"/>
    <property type="match status" value="1"/>
</dbReference>
<dbReference type="InterPro" id="IPR011006">
    <property type="entry name" value="CheY-like_superfamily"/>
</dbReference>
<dbReference type="Pfam" id="PF00072">
    <property type="entry name" value="Response_reg"/>
    <property type="match status" value="1"/>
</dbReference>
<dbReference type="InterPro" id="IPR035965">
    <property type="entry name" value="PAS-like_dom_sf"/>
</dbReference>
<dbReference type="Proteomes" id="UP000324176">
    <property type="component" value="Unassembled WGS sequence"/>
</dbReference>
<keyword evidence="11 22" id="KW-1133">Transmembrane helix</keyword>
<dbReference type="PROSITE" id="PS50894">
    <property type="entry name" value="HPT"/>
    <property type="match status" value="1"/>
</dbReference>
<feature type="modified residue" description="4-aspartylphosphate" evidence="19">
    <location>
        <position position="1017"/>
    </location>
</feature>
<dbReference type="FunFam" id="3.30.565.10:FF:000010">
    <property type="entry name" value="Sensor histidine kinase RcsC"/>
    <property type="match status" value="1"/>
</dbReference>
<dbReference type="InterPro" id="IPR013767">
    <property type="entry name" value="PAS_fold"/>
</dbReference>
<dbReference type="Pfam" id="PF01627">
    <property type="entry name" value="Hpt"/>
    <property type="match status" value="1"/>
</dbReference>
<evidence type="ECO:0000256" key="1">
    <source>
        <dbReference type="ARBA" id="ARBA00000085"/>
    </source>
</evidence>
<feature type="domain" description="HAMP" evidence="26">
    <location>
        <begin position="342"/>
        <end position="394"/>
    </location>
</feature>
<accession>A0A0F7KE12</accession>
<evidence type="ECO:0000256" key="20">
    <source>
        <dbReference type="SAM" id="Coils"/>
    </source>
</evidence>
<keyword evidence="8" id="KW-0547">Nucleotide-binding</keyword>
<dbReference type="Gene3D" id="1.10.287.130">
    <property type="match status" value="1"/>
</dbReference>
<dbReference type="CDD" id="cd06225">
    <property type="entry name" value="HAMP"/>
    <property type="match status" value="1"/>
</dbReference>
<keyword evidence="20" id="KW-0175">Coiled coil</keyword>
<dbReference type="GO" id="GO:0000155">
    <property type="term" value="F:phosphorelay sensor kinase activity"/>
    <property type="evidence" value="ECO:0007669"/>
    <property type="project" value="InterPro"/>
</dbReference>
<dbReference type="CDD" id="cd16922">
    <property type="entry name" value="HATPase_EvgS-ArcB-TorS-like"/>
    <property type="match status" value="1"/>
</dbReference>
<feature type="transmembrane region" description="Helical" evidence="22">
    <location>
        <begin position="13"/>
        <end position="33"/>
    </location>
</feature>
<sequence length="1231" mass="136631">MIRIQFTSLTQRFAIWFALVALLPIALIGYSLLRTFESEIHKAAIQQVSAIADKKVEQINDYLNERMLDANVIQAAETTYRAVNEFTKVFSQYGVDSKEYREIDAIHRGHYKRFIQRANYYDVFLISTDGWIVFSYAHESDFATNLFTGPYRHTGLAQVFRQALNTQTSSISDFEYYGPSKGEIAAFVAVPIIIEGELKGIFALQIYSEHVFKVLTNNIGLGKSGETVVTRLENGHTALVMAPLSDEPDAALKRTIPLDNPILSTTIKHSLAGRAGAGLAIDYSGNKVVAAWRYIPRMKWGIVVQVDVKEAFAAVFRVRIIDLVILCLAFILTTLGALLFNRRVVIPLKKLNQGAQAIASGDLQQRVPSEGWDEIGKFADAFNIMTERLSNSYRELEDRVAERTAELESANAELAIKEEEMRSVVEHMVDCVVTTDETGVMLSVNPVMEKLFGYTSEEAVGQNVSILVPEPDRSKHSFYMERYCRTGQGREYIGHHSPGSHSIGLGREVEAIHKNGERIPIYLAVSEYFVGNERHFTGVMRDIREHVKIMKDLENARLEAEEANKAKSAFLAVMSHEIRTPMNGVIGMIEVLQQSSLTSYQMEMTNLIKESAFTLLEIIEDILDFSKVEAGKIEIELTPIPLAAVVEKACSMLEHLAANRGVELTLFADPTIPEEVLGDALRLRQVLINLINNSIKFSSGQQRPGRVSVNVSMTESSPDRVLIAFQVTDNGIGMNQETLDRLFTPFSQGDVSTTRRFGGTGLGLTITHHLVELMGGEITVQSVLGEGSTFIVHLPFKPVPVKSADRHEKVFNLKGLSCLVVGSDEGISNDLVAYLKFAGAKVERVIDLATARERIKTLPHGQWLLVIDAGHEEPPVDDLRLAFRTRMMLETQEKPHFVIVKRGRRHRGRIEPDGSVTLDGNILYRQAFLQAVAAAAGRAKLEEEVATPEGIKKVTPPSREEALQQGKLLLVAEDNEINQKVIRQQLALLGYTADVVPDGQEALERWQSGNYALLLTDLHMPKMDGYQLTQAIRRAQQGKTSIPIIALTANALKGEADKCRAIGMNDYLSKPVQLQQLKATLEKWMPTPEPEPEPEPEQKPAAPAEQVAGGQAASSVDVSVLEALVGNDPATIREFLQDFRINAREIGEQLRSAADKNQLDLIKAAAHKLKSSARSVGAIQLGEWCAKIEQAAKDRNEKELASLLPHFEQELKAVDTYLATLDNNNKATLKK</sequence>
<dbReference type="SMART" id="SM00304">
    <property type="entry name" value="HAMP"/>
    <property type="match status" value="1"/>
</dbReference>
<evidence type="ECO:0000256" key="3">
    <source>
        <dbReference type="ARBA" id="ARBA00012438"/>
    </source>
</evidence>
<dbReference type="EMBL" id="CP011451">
    <property type="protein sequence ID" value="AKH37052.1"/>
    <property type="molecule type" value="Genomic_DNA"/>
</dbReference>
<feature type="domain" description="Response regulatory" evidence="24">
    <location>
        <begin position="968"/>
        <end position="1085"/>
    </location>
</feature>
<dbReference type="Pfam" id="PF02518">
    <property type="entry name" value="HATPase_c"/>
    <property type="match status" value="1"/>
</dbReference>
<dbReference type="SUPFAM" id="SSF55785">
    <property type="entry name" value="PYP-like sensor domain (PAS domain)"/>
    <property type="match status" value="1"/>
</dbReference>
<dbReference type="InterPro" id="IPR036641">
    <property type="entry name" value="HPT_dom_sf"/>
</dbReference>
<evidence type="ECO:0000313" key="29">
    <source>
        <dbReference type="EMBL" id="TYP93287.1"/>
    </source>
</evidence>
<dbReference type="FunFam" id="1.10.287.130:FF:000002">
    <property type="entry name" value="Two-component osmosensing histidine kinase"/>
    <property type="match status" value="1"/>
</dbReference>
<keyword evidence="5 19" id="KW-0597">Phosphoprotein</keyword>
<dbReference type="NCBIfam" id="TIGR00229">
    <property type="entry name" value="sensory_box"/>
    <property type="match status" value="1"/>
</dbReference>
<evidence type="ECO:0000256" key="15">
    <source>
        <dbReference type="ARBA" id="ARBA00064003"/>
    </source>
</evidence>
<dbReference type="InterPro" id="IPR003660">
    <property type="entry name" value="HAMP_dom"/>
</dbReference>
<dbReference type="InterPro" id="IPR001789">
    <property type="entry name" value="Sig_transdc_resp-reg_receiver"/>
</dbReference>
<dbReference type="PANTHER" id="PTHR45339:SF1">
    <property type="entry name" value="HYBRID SIGNAL TRANSDUCTION HISTIDINE KINASE J"/>
    <property type="match status" value="1"/>
</dbReference>
<dbReference type="InterPro" id="IPR004358">
    <property type="entry name" value="Sig_transdc_His_kin-like_C"/>
</dbReference>
<keyword evidence="7 22" id="KW-0812">Transmembrane</keyword>
<dbReference type="EMBL" id="VNHT01000003">
    <property type="protein sequence ID" value="TYP93287.1"/>
    <property type="molecule type" value="Genomic_DNA"/>
</dbReference>
<reference evidence="30" key="1">
    <citation type="submission" date="2015-05" db="EMBL/GenBank/DDBJ databases">
        <title>Draft genome of Nitrosomonas communis strain Nm2.</title>
        <authorList>
            <person name="Kozlowski J.A."/>
            <person name="Kits K.D."/>
            <person name="Stein L.Y."/>
        </authorList>
    </citation>
    <scope>NUCLEOTIDE SEQUENCE [LARGE SCALE GENOMIC DNA]</scope>
    <source>
        <strain evidence="30">Nm2</strain>
    </source>
</reference>
<dbReference type="CDD" id="cd00088">
    <property type="entry name" value="HPT"/>
    <property type="match status" value="1"/>
</dbReference>
<evidence type="ECO:0000256" key="10">
    <source>
        <dbReference type="ARBA" id="ARBA00022840"/>
    </source>
</evidence>
<dbReference type="GO" id="GO:0005524">
    <property type="term" value="F:ATP binding"/>
    <property type="evidence" value="ECO:0007669"/>
    <property type="project" value="UniProtKB-KW"/>
</dbReference>
<comment type="subunit">
    <text evidence="15">At low DSF concentrations, interacts with RpfF.</text>
</comment>
<evidence type="ECO:0000259" key="26">
    <source>
        <dbReference type="PROSITE" id="PS50885"/>
    </source>
</evidence>
<dbReference type="RefSeq" id="WP_046849147.1">
    <property type="nucleotide sequence ID" value="NZ_CP011451.1"/>
</dbReference>
<evidence type="ECO:0000313" key="28">
    <source>
        <dbReference type="EMBL" id="AKH37052.1"/>
    </source>
</evidence>
<evidence type="ECO:0000256" key="19">
    <source>
        <dbReference type="PROSITE-ProRule" id="PRU00169"/>
    </source>
</evidence>
<dbReference type="Gene3D" id="1.20.120.160">
    <property type="entry name" value="HPT domain"/>
    <property type="match status" value="1"/>
</dbReference>
<dbReference type="InterPro" id="IPR036097">
    <property type="entry name" value="HisK_dim/P_sf"/>
</dbReference>
<evidence type="ECO:0000256" key="9">
    <source>
        <dbReference type="ARBA" id="ARBA00022777"/>
    </source>
</evidence>
<keyword evidence="9 28" id="KW-0418">Kinase</keyword>
<dbReference type="PROSITE" id="PS50112">
    <property type="entry name" value="PAS"/>
    <property type="match status" value="1"/>
</dbReference>
<evidence type="ECO:0000259" key="27">
    <source>
        <dbReference type="PROSITE" id="PS50894"/>
    </source>
</evidence>
<dbReference type="SMART" id="SM00073">
    <property type="entry name" value="HPT"/>
    <property type="match status" value="1"/>
</dbReference>
<dbReference type="Gene3D" id="3.30.450.20">
    <property type="entry name" value="PAS domain"/>
    <property type="match status" value="2"/>
</dbReference>
<evidence type="ECO:0000313" key="30">
    <source>
        <dbReference type="Proteomes" id="UP000034156"/>
    </source>
</evidence>
<dbReference type="Pfam" id="PF00512">
    <property type="entry name" value="HisKA"/>
    <property type="match status" value="1"/>
</dbReference>
<dbReference type="InterPro" id="IPR036890">
    <property type="entry name" value="HATPase_C_sf"/>
</dbReference>
<dbReference type="Pfam" id="PF02743">
    <property type="entry name" value="dCache_1"/>
    <property type="match status" value="1"/>
</dbReference>
<dbReference type="CDD" id="cd00130">
    <property type="entry name" value="PAS"/>
    <property type="match status" value="1"/>
</dbReference>
<dbReference type="Gene3D" id="1.10.8.500">
    <property type="entry name" value="HAMP domain in histidine kinase"/>
    <property type="match status" value="1"/>
</dbReference>
<dbReference type="KEGG" id="nco:AAW31_03275"/>
<dbReference type="PROSITE" id="PS50110">
    <property type="entry name" value="RESPONSE_REGULATORY"/>
    <property type="match status" value="1"/>
</dbReference>
<dbReference type="GO" id="GO:0005886">
    <property type="term" value="C:plasma membrane"/>
    <property type="evidence" value="ECO:0007669"/>
    <property type="project" value="UniProtKB-SubCell"/>
</dbReference>
<proteinExistence type="predicted"/>
<feature type="domain" description="PAS" evidence="25">
    <location>
        <begin position="417"/>
        <end position="470"/>
    </location>
</feature>
<evidence type="ECO:0000256" key="14">
    <source>
        <dbReference type="ARBA" id="ARBA00058004"/>
    </source>
</evidence>
<evidence type="ECO:0000256" key="4">
    <source>
        <dbReference type="ARBA" id="ARBA00022475"/>
    </source>
</evidence>
<dbReference type="SMART" id="SM00387">
    <property type="entry name" value="HATPase_c"/>
    <property type="match status" value="1"/>
</dbReference>
<feature type="domain" description="HPt" evidence="27">
    <location>
        <begin position="1128"/>
        <end position="1221"/>
    </location>
</feature>
<dbReference type="CDD" id="cd00082">
    <property type="entry name" value="HisKA"/>
    <property type="match status" value="1"/>
</dbReference>
<evidence type="ECO:0000256" key="12">
    <source>
        <dbReference type="ARBA" id="ARBA00023012"/>
    </source>
</evidence>
<keyword evidence="4" id="KW-1003">Cell membrane</keyword>
<keyword evidence="10" id="KW-0067">ATP-binding</keyword>
<dbReference type="PATRIC" id="fig|44574.3.peg.782"/>
<evidence type="ECO:0000256" key="8">
    <source>
        <dbReference type="ARBA" id="ARBA00022741"/>
    </source>
</evidence>
<evidence type="ECO:0000256" key="11">
    <source>
        <dbReference type="ARBA" id="ARBA00022989"/>
    </source>
</evidence>
<evidence type="ECO:0000259" key="25">
    <source>
        <dbReference type="PROSITE" id="PS50112"/>
    </source>
</evidence>
<keyword evidence="30" id="KW-1185">Reference proteome</keyword>
<reference evidence="29 31" key="3">
    <citation type="submission" date="2019-07" db="EMBL/GenBank/DDBJ databases">
        <title>Active sludge and wastewater microbial communities from Klosterneuburg, Austria.</title>
        <authorList>
            <person name="Wagner M."/>
        </authorList>
    </citation>
    <scope>NUCLEOTIDE SEQUENCE [LARGE SCALE GENOMIC DNA]</scope>
    <source>
        <strain evidence="29 31">Nm2</strain>
    </source>
</reference>
<reference evidence="28 30" key="2">
    <citation type="journal article" date="2016" name="Genome Announc.">
        <title>Genome Sequence of Nitrosomonas communis Strain Nm2, a Mesophilic Ammonia-Oxidizing Bacterium Isolated from Mediterranean Soil.</title>
        <authorList>
            <person name="Kozlowski J.A."/>
            <person name="Kits K.D."/>
            <person name="Stein L.Y."/>
        </authorList>
    </citation>
    <scope>NUCLEOTIDE SEQUENCE [LARGE SCALE GENOMIC DNA]</scope>
    <source>
        <strain evidence="28 30">Nm2</strain>
    </source>
</reference>
<comment type="catalytic activity">
    <reaction evidence="1">
        <text>ATP + protein L-histidine = ADP + protein N-phospho-L-histidine.</text>
        <dbReference type="EC" id="2.7.13.3"/>
    </reaction>
</comment>
<dbReference type="InterPro" id="IPR008207">
    <property type="entry name" value="Sig_transdc_His_kin_Hpt_dom"/>
</dbReference>
<evidence type="ECO:0000256" key="22">
    <source>
        <dbReference type="SAM" id="Phobius"/>
    </source>
</evidence>
<dbReference type="Gene3D" id="3.30.565.10">
    <property type="entry name" value="Histidine kinase-like ATPase, C-terminal domain"/>
    <property type="match status" value="1"/>
</dbReference>
<evidence type="ECO:0000256" key="16">
    <source>
        <dbReference type="ARBA" id="ARBA00068150"/>
    </source>
</evidence>
<dbReference type="SUPFAM" id="SSF47226">
    <property type="entry name" value="Histidine-containing phosphotransfer domain, HPT domain"/>
    <property type="match status" value="1"/>
</dbReference>
<feature type="region of interest" description="Disordered" evidence="21">
    <location>
        <begin position="1085"/>
        <end position="1109"/>
    </location>
</feature>